<reference evidence="2 3" key="1">
    <citation type="submission" date="2018-05" db="EMBL/GenBank/DDBJ databases">
        <title>Genome comparison of Eubacterium sp.</title>
        <authorList>
            <person name="Feng Y."/>
            <person name="Sanchez-Andrea I."/>
            <person name="Stams A.J.M."/>
            <person name="De Vos W.M."/>
        </authorList>
    </citation>
    <scope>NUCLEOTIDE SEQUENCE [LARGE SCALE GENOMIC DNA]</scope>
    <source>
        <strain evidence="2 3">YI</strain>
    </source>
</reference>
<accession>A0A4P9C9K1</accession>
<keyword evidence="1" id="KW-1133">Transmembrane helix</keyword>
<sequence length="209" mass="23297">MNFIKEQYFQVGKFLRSKILWIFIILSFVFLGVSVLLYFVLLEHQEMVVALFKQFTEAILSKDILGADGRISSGGLFFNNLQATTISILLGFMPFLFLPVWVMLVNAGSLSVVFAMIKMTGAASVGKMIIFGILPHGIFELTALFLGISLGFYICKTLCIIVCKSNSGIRLKDELINVLRTYLLIIVPLLIIAALIESYLTPLLINFAI</sequence>
<feature type="transmembrane region" description="Helical" evidence="1">
    <location>
        <begin position="86"/>
        <end position="105"/>
    </location>
</feature>
<dbReference type="PANTHER" id="PTHR35337">
    <property type="entry name" value="SLR1478 PROTEIN"/>
    <property type="match status" value="1"/>
</dbReference>
<keyword evidence="1" id="KW-0472">Membrane</keyword>
<evidence type="ECO:0000313" key="3">
    <source>
        <dbReference type="Proteomes" id="UP000218387"/>
    </source>
</evidence>
<dbReference type="Pfam" id="PF01944">
    <property type="entry name" value="SpoIIM"/>
    <property type="match status" value="1"/>
</dbReference>
<dbReference type="RefSeq" id="WP_074617493.1">
    <property type="nucleotide sequence ID" value="NZ_CABJDW020000012.1"/>
</dbReference>
<dbReference type="AlphaFoldDB" id="A0A4P9C9K1"/>
<proteinExistence type="predicted"/>
<dbReference type="KEGG" id="emt:CPZ25_009115"/>
<feature type="transmembrane region" description="Helical" evidence="1">
    <location>
        <begin position="175"/>
        <end position="196"/>
    </location>
</feature>
<dbReference type="PANTHER" id="PTHR35337:SF1">
    <property type="entry name" value="SLR1478 PROTEIN"/>
    <property type="match status" value="1"/>
</dbReference>
<dbReference type="Proteomes" id="UP000218387">
    <property type="component" value="Chromosome"/>
</dbReference>
<name>A0A4P9C9K1_EUBML</name>
<feature type="transmembrane region" description="Helical" evidence="1">
    <location>
        <begin position="20"/>
        <end position="41"/>
    </location>
</feature>
<dbReference type="EMBL" id="CP029487">
    <property type="protein sequence ID" value="QCT71481.1"/>
    <property type="molecule type" value="Genomic_DNA"/>
</dbReference>
<protein>
    <submittedName>
        <fullName evidence="2">Stage II sporulation protein M</fullName>
    </submittedName>
</protein>
<evidence type="ECO:0000313" key="2">
    <source>
        <dbReference type="EMBL" id="QCT71481.1"/>
    </source>
</evidence>
<keyword evidence="1" id="KW-0812">Transmembrane</keyword>
<evidence type="ECO:0000256" key="1">
    <source>
        <dbReference type="SAM" id="Phobius"/>
    </source>
</evidence>
<keyword evidence="3" id="KW-1185">Reference proteome</keyword>
<dbReference type="InterPro" id="IPR002798">
    <property type="entry name" value="SpoIIM-like"/>
</dbReference>
<gene>
    <name evidence="2" type="ORF">CPZ25_009115</name>
</gene>
<feature type="transmembrane region" description="Helical" evidence="1">
    <location>
        <begin position="112"/>
        <end position="135"/>
    </location>
</feature>
<organism evidence="2 3">
    <name type="scientific">Eubacterium maltosivorans</name>
    <dbReference type="NCBI Taxonomy" id="2041044"/>
    <lineage>
        <taxon>Bacteria</taxon>
        <taxon>Bacillati</taxon>
        <taxon>Bacillota</taxon>
        <taxon>Clostridia</taxon>
        <taxon>Eubacteriales</taxon>
        <taxon>Eubacteriaceae</taxon>
        <taxon>Eubacterium</taxon>
    </lineage>
</organism>
<feature type="transmembrane region" description="Helical" evidence="1">
    <location>
        <begin position="141"/>
        <end position="163"/>
    </location>
</feature>